<evidence type="ECO:0000313" key="1">
    <source>
        <dbReference type="EMBL" id="KKL06019.1"/>
    </source>
</evidence>
<protein>
    <submittedName>
        <fullName evidence="1">Uncharacterized protein</fullName>
    </submittedName>
</protein>
<reference evidence="1" key="1">
    <citation type="journal article" date="2015" name="Nature">
        <title>Complex archaea that bridge the gap between prokaryotes and eukaryotes.</title>
        <authorList>
            <person name="Spang A."/>
            <person name="Saw J.H."/>
            <person name="Jorgensen S.L."/>
            <person name="Zaremba-Niedzwiedzka K."/>
            <person name="Martijn J."/>
            <person name="Lind A.E."/>
            <person name="van Eijk R."/>
            <person name="Schleper C."/>
            <person name="Guy L."/>
            <person name="Ettema T.J."/>
        </authorList>
    </citation>
    <scope>NUCLEOTIDE SEQUENCE</scope>
</reference>
<name>A0A0F9A8X7_9ZZZZ</name>
<proteinExistence type="predicted"/>
<organism evidence="1">
    <name type="scientific">marine sediment metagenome</name>
    <dbReference type="NCBI Taxonomy" id="412755"/>
    <lineage>
        <taxon>unclassified sequences</taxon>
        <taxon>metagenomes</taxon>
        <taxon>ecological metagenomes</taxon>
    </lineage>
</organism>
<dbReference type="EMBL" id="LAZR01043888">
    <property type="protein sequence ID" value="KKL06019.1"/>
    <property type="molecule type" value="Genomic_DNA"/>
</dbReference>
<feature type="non-terminal residue" evidence="1">
    <location>
        <position position="1"/>
    </location>
</feature>
<sequence>GAASGIGRAAELVMARQYLEKQAHVTKRQVNA</sequence>
<gene>
    <name evidence="1" type="ORF">LCGC14_2600240</name>
</gene>
<dbReference type="AlphaFoldDB" id="A0A0F9A8X7"/>
<accession>A0A0F9A8X7</accession>
<comment type="caution">
    <text evidence="1">The sequence shown here is derived from an EMBL/GenBank/DDBJ whole genome shotgun (WGS) entry which is preliminary data.</text>
</comment>